<dbReference type="EMBL" id="JABEZY010000009">
    <property type="protein sequence ID" value="MBA0746979.1"/>
    <property type="molecule type" value="Genomic_DNA"/>
</dbReference>
<accession>A0A7J9CER6</accession>
<feature type="non-terminal residue" evidence="1">
    <location>
        <position position="21"/>
    </location>
</feature>
<proteinExistence type="predicted"/>
<gene>
    <name evidence="1" type="ORF">Gogos_009449</name>
</gene>
<protein>
    <submittedName>
        <fullName evidence="1">Uncharacterized protein</fullName>
    </submittedName>
</protein>
<comment type="caution">
    <text evidence="1">The sequence shown here is derived from an EMBL/GenBank/DDBJ whole genome shotgun (WGS) entry which is preliminary data.</text>
</comment>
<sequence>MVEVQIEITNRGKNGMAEDLA</sequence>
<dbReference type="AlphaFoldDB" id="A0A7J9CER6"/>
<organism evidence="1 2">
    <name type="scientific">Gossypium gossypioides</name>
    <name type="common">Mexican cotton</name>
    <name type="synonym">Selera gossypioides</name>
    <dbReference type="NCBI Taxonomy" id="34282"/>
    <lineage>
        <taxon>Eukaryota</taxon>
        <taxon>Viridiplantae</taxon>
        <taxon>Streptophyta</taxon>
        <taxon>Embryophyta</taxon>
        <taxon>Tracheophyta</taxon>
        <taxon>Spermatophyta</taxon>
        <taxon>Magnoliopsida</taxon>
        <taxon>eudicotyledons</taxon>
        <taxon>Gunneridae</taxon>
        <taxon>Pentapetalae</taxon>
        <taxon>rosids</taxon>
        <taxon>malvids</taxon>
        <taxon>Malvales</taxon>
        <taxon>Malvaceae</taxon>
        <taxon>Malvoideae</taxon>
        <taxon>Gossypium</taxon>
    </lineage>
</organism>
<evidence type="ECO:0000313" key="2">
    <source>
        <dbReference type="Proteomes" id="UP000593579"/>
    </source>
</evidence>
<name>A0A7J9CER6_GOSGO</name>
<reference evidence="1 2" key="1">
    <citation type="journal article" date="2019" name="Genome Biol. Evol.">
        <title>Insights into the evolution of the New World diploid cottons (Gossypium, subgenus Houzingenia) based on genome sequencing.</title>
        <authorList>
            <person name="Grover C.E."/>
            <person name="Arick M.A. 2nd"/>
            <person name="Thrash A."/>
            <person name="Conover J.L."/>
            <person name="Sanders W.S."/>
            <person name="Peterson D.G."/>
            <person name="Frelichowski J.E."/>
            <person name="Scheffler J.A."/>
            <person name="Scheffler B.E."/>
            <person name="Wendel J.F."/>
        </authorList>
    </citation>
    <scope>NUCLEOTIDE SEQUENCE [LARGE SCALE GENOMIC DNA]</scope>
    <source>
        <strain evidence="1">5</strain>
        <tissue evidence="1">Leaf</tissue>
    </source>
</reference>
<evidence type="ECO:0000313" key="1">
    <source>
        <dbReference type="EMBL" id="MBA0746979.1"/>
    </source>
</evidence>
<keyword evidence="2" id="KW-1185">Reference proteome</keyword>
<dbReference type="Proteomes" id="UP000593579">
    <property type="component" value="Unassembled WGS sequence"/>
</dbReference>